<protein>
    <recommendedName>
        <fullName evidence="3">Adenylosuccinate synthase</fullName>
    </recommendedName>
</protein>
<keyword evidence="1" id="KW-0614">Plasmid</keyword>
<evidence type="ECO:0000313" key="2">
    <source>
        <dbReference type="Proteomes" id="UP001479520"/>
    </source>
</evidence>
<name>A0ABZ2XQA2_9RHOO</name>
<sequence>MDHKSLCALAVSWLKRPMSRSGPGCTIAISESTNWINGEIPDAIGWRPYKHPRCGSIVVEVKVSRADFLADAAKPHRKEPATGMGAYRYFLAPAGLISVEELPAKWGLVEVTPRGHIKVRAGHLLTDTRFGHSVNEDVWRHEHNWNAEICTLAMCLNRVGDPQQLQDRMRELGNINARLVKRNQDLSKRNETLSWENYLLRNPGEQHQTATPRKVATPPVVMPVSTTDATEGLIEEL</sequence>
<dbReference type="EMBL" id="CP151407">
    <property type="protein sequence ID" value="WZJ23421.1"/>
    <property type="molecule type" value="Genomic_DNA"/>
</dbReference>
<geneLocation type="plasmid" evidence="1 2">
    <name>unnamed1</name>
</geneLocation>
<dbReference type="RefSeq" id="WP_341744753.1">
    <property type="nucleotide sequence ID" value="NZ_CP151407.1"/>
</dbReference>
<reference evidence="1 2" key="1">
    <citation type="submission" date="2024-04" db="EMBL/GenBank/DDBJ databases">
        <title>Dissimilatory iodate-reducing microorganisms contribute to the enrichment of iodine in groundwater.</title>
        <authorList>
            <person name="Jiang Z."/>
        </authorList>
    </citation>
    <scope>NUCLEOTIDE SEQUENCE [LARGE SCALE GENOMIC DNA]</scope>
    <source>
        <strain evidence="1 2">NCP973</strain>
        <plasmid evidence="1 2">unnamed1</plasmid>
    </source>
</reference>
<dbReference type="Proteomes" id="UP001479520">
    <property type="component" value="Plasmid unnamed1"/>
</dbReference>
<proteinExistence type="predicted"/>
<organism evidence="1 2">
    <name type="scientific">Azonexus hydrophilus</name>
    <dbReference type="NCBI Taxonomy" id="418702"/>
    <lineage>
        <taxon>Bacteria</taxon>
        <taxon>Pseudomonadati</taxon>
        <taxon>Pseudomonadota</taxon>
        <taxon>Betaproteobacteria</taxon>
        <taxon>Rhodocyclales</taxon>
        <taxon>Azonexaceae</taxon>
        <taxon>Azonexus</taxon>
    </lineage>
</organism>
<accession>A0ABZ2XQA2</accession>
<gene>
    <name evidence="1" type="ORF">AADV58_16825</name>
</gene>
<evidence type="ECO:0000313" key="1">
    <source>
        <dbReference type="EMBL" id="WZJ23421.1"/>
    </source>
</evidence>
<keyword evidence="2" id="KW-1185">Reference proteome</keyword>
<evidence type="ECO:0008006" key="3">
    <source>
        <dbReference type="Google" id="ProtNLM"/>
    </source>
</evidence>